<reference evidence="1" key="2">
    <citation type="submission" date="2013-08" db="EMBL/GenBank/DDBJ databases">
        <title>Draft genome sequence of Anaerofustis stercorihominis (DSM 17244).</title>
        <authorList>
            <person name="Sudarsanam P."/>
            <person name="Ley R."/>
            <person name="Guruge J."/>
            <person name="Turnbaugh P.J."/>
            <person name="Mahowald M."/>
            <person name="Liep D."/>
            <person name="Gordon J."/>
        </authorList>
    </citation>
    <scope>NUCLEOTIDE SEQUENCE</scope>
    <source>
        <strain evidence="1">DSM 17244</strain>
    </source>
</reference>
<keyword evidence="2" id="KW-1185">Reference proteome</keyword>
<gene>
    <name evidence="1" type="ORF">ANASTE_01629</name>
</gene>
<dbReference type="PROSITE" id="PS51257">
    <property type="entry name" value="PROKAR_LIPOPROTEIN"/>
    <property type="match status" value="1"/>
</dbReference>
<name>B1C8L5_9FIRM</name>
<proteinExistence type="predicted"/>
<organism evidence="1 2">
    <name type="scientific">Anaerofustis stercorihominis DSM 17244</name>
    <dbReference type="NCBI Taxonomy" id="445971"/>
    <lineage>
        <taxon>Bacteria</taxon>
        <taxon>Bacillati</taxon>
        <taxon>Bacillota</taxon>
        <taxon>Clostridia</taxon>
        <taxon>Eubacteriales</taxon>
        <taxon>Eubacteriaceae</taxon>
        <taxon>Anaerofustis</taxon>
    </lineage>
</organism>
<reference evidence="1" key="1">
    <citation type="submission" date="2008-01" db="EMBL/GenBank/DDBJ databases">
        <authorList>
            <person name="Fulton L."/>
            <person name="Clifton S."/>
            <person name="Fulton B."/>
            <person name="Xu J."/>
            <person name="Minx P."/>
            <person name="Pepin K.H."/>
            <person name="Johnson M."/>
            <person name="Thiruvilangam P."/>
            <person name="Bhonagiri V."/>
            <person name="Nash W.E."/>
            <person name="Mardis E.R."/>
            <person name="Wilson R.K."/>
        </authorList>
    </citation>
    <scope>NUCLEOTIDE SEQUENCE [LARGE SCALE GENOMIC DNA]</scope>
    <source>
        <strain evidence="1">DSM 17244</strain>
    </source>
</reference>
<protein>
    <recommendedName>
        <fullName evidence="3">Lipoprotein</fullName>
    </recommendedName>
</protein>
<dbReference type="HOGENOM" id="CLU_1451620_0_0_9"/>
<dbReference type="Proteomes" id="UP000005178">
    <property type="component" value="Unassembled WGS sequence"/>
</dbReference>
<dbReference type="AlphaFoldDB" id="B1C8L5"/>
<accession>B1C8L5</accession>
<evidence type="ECO:0000313" key="1">
    <source>
        <dbReference type="EMBL" id="EDS71925.1"/>
    </source>
</evidence>
<evidence type="ECO:0000313" key="2">
    <source>
        <dbReference type="Proteomes" id="UP000005178"/>
    </source>
</evidence>
<comment type="caution">
    <text evidence="1">The sequence shown here is derived from an EMBL/GenBank/DDBJ whole genome shotgun (WGS) entry which is preliminary data.</text>
</comment>
<sequence>MIVLKKIISIIIICIFLLGLYSCKYEEVNKNKINEDILFLSKILKKYDYKKIEKKYSDKTEADIQWFDENDDEIKINKLYEKIDKLSNSIPIEWKNNNSYIKYFLIDDSENGVKIIKYYTDIFNVLKYKRDVKHSLDNMLIYKDKNNEKYLYFVGHKENIIIYGYCDKKNQSHFLRVLNEMGFKIN</sequence>
<dbReference type="EMBL" id="ABIL02000006">
    <property type="protein sequence ID" value="EDS71925.1"/>
    <property type="molecule type" value="Genomic_DNA"/>
</dbReference>
<evidence type="ECO:0008006" key="3">
    <source>
        <dbReference type="Google" id="ProtNLM"/>
    </source>
</evidence>